<feature type="signal peptide" evidence="1">
    <location>
        <begin position="1"/>
        <end position="32"/>
    </location>
</feature>
<reference evidence="2 3" key="1">
    <citation type="submission" date="2016-10" db="EMBL/GenBank/DDBJ databases">
        <authorList>
            <person name="de Groot N.N."/>
        </authorList>
    </citation>
    <scope>NUCLEOTIDE SEQUENCE [LARGE SCALE GENOMIC DNA]</scope>
    <source>
        <strain evidence="2 3">CGMCC 1.7056</strain>
    </source>
</reference>
<proteinExistence type="predicted"/>
<keyword evidence="3" id="KW-1185">Reference proteome</keyword>
<dbReference type="RefSeq" id="WP_091120874.1">
    <property type="nucleotide sequence ID" value="NZ_FOLB01000003.1"/>
</dbReference>
<dbReference type="Proteomes" id="UP000198832">
    <property type="component" value="Unassembled WGS sequence"/>
</dbReference>
<dbReference type="AlphaFoldDB" id="A0A1I1FJD2"/>
<sequence length="220" mass="22764">MPTSLRASAARTLGVLSCVVGVALTSTPAASAASKTVRDTTDDVYSLTAETPTKVAGPNGDIVSVTTSHGAKNVRIRIQARHLSLEQAVMIAKVRTGPTGPTYFFNGTADIGMRMAVMTRGEADIVACPGLWMRFRPAKGLVMAVIPRRCLGAPRWAQAGAALITTPSMVATMADDDFDPMTDEAEADGTIDIADVGAVDAGQVSAATPALPLGPRVRLG</sequence>
<gene>
    <name evidence="2" type="ORF">SAMN04487968_1039</name>
</gene>
<evidence type="ECO:0000256" key="1">
    <source>
        <dbReference type="SAM" id="SignalP"/>
    </source>
</evidence>
<keyword evidence="1" id="KW-0732">Signal</keyword>
<organism evidence="2 3">
    <name type="scientific">Nocardioides terrae</name>
    <dbReference type="NCBI Taxonomy" id="574651"/>
    <lineage>
        <taxon>Bacteria</taxon>
        <taxon>Bacillati</taxon>
        <taxon>Actinomycetota</taxon>
        <taxon>Actinomycetes</taxon>
        <taxon>Propionibacteriales</taxon>
        <taxon>Nocardioidaceae</taxon>
        <taxon>Nocardioides</taxon>
    </lineage>
</organism>
<protein>
    <submittedName>
        <fullName evidence="2">Uncharacterized protein</fullName>
    </submittedName>
</protein>
<dbReference type="EMBL" id="FOLB01000003">
    <property type="protein sequence ID" value="SFB99086.1"/>
    <property type="molecule type" value="Genomic_DNA"/>
</dbReference>
<name>A0A1I1FJD2_9ACTN</name>
<dbReference type="OrthoDB" id="3790986at2"/>
<dbReference type="STRING" id="574651.SAMN04487968_1039"/>
<evidence type="ECO:0000313" key="2">
    <source>
        <dbReference type="EMBL" id="SFB99086.1"/>
    </source>
</evidence>
<accession>A0A1I1FJD2</accession>
<evidence type="ECO:0000313" key="3">
    <source>
        <dbReference type="Proteomes" id="UP000198832"/>
    </source>
</evidence>
<feature type="chain" id="PRO_5011795673" evidence="1">
    <location>
        <begin position="33"/>
        <end position="220"/>
    </location>
</feature>